<dbReference type="InterPro" id="IPR031165">
    <property type="entry name" value="GNAT_YJDJ"/>
</dbReference>
<dbReference type="InterPro" id="IPR016181">
    <property type="entry name" value="Acyl_CoA_acyltransferase"/>
</dbReference>
<feature type="domain" description="N-acetyltransferase" evidence="1">
    <location>
        <begin position="1"/>
        <end position="89"/>
    </location>
</feature>
<dbReference type="PROSITE" id="PS51729">
    <property type="entry name" value="GNAT_YJDJ"/>
    <property type="match status" value="1"/>
</dbReference>
<proteinExistence type="predicted"/>
<name>A0ABQ6R785_9STAP</name>
<evidence type="ECO:0000313" key="3">
    <source>
        <dbReference type="EMBL" id="KAA1037722.1"/>
    </source>
</evidence>
<dbReference type="PANTHER" id="PTHR31435">
    <property type="entry name" value="PROTEIN NATD1"/>
    <property type="match status" value="1"/>
</dbReference>
<dbReference type="SUPFAM" id="SSF55729">
    <property type="entry name" value="Acyl-CoA N-acyltransferases (Nat)"/>
    <property type="match status" value="1"/>
</dbReference>
<dbReference type="Gene3D" id="3.40.630.30">
    <property type="match status" value="1"/>
</dbReference>
<comment type="caution">
    <text evidence="3">The sequence shown here is derived from an EMBL/GenBank/DDBJ whole genome shotgun (WGS) entry which is preliminary data.</text>
</comment>
<dbReference type="InterPro" id="IPR000182">
    <property type="entry name" value="GNAT_dom"/>
</dbReference>
<evidence type="ECO:0000259" key="1">
    <source>
        <dbReference type="PROSITE" id="PS51186"/>
    </source>
</evidence>
<feature type="domain" description="N-acetyltransferase" evidence="2">
    <location>
        <begin position="2"/>
        <end position="88"/>
    </location>
</feature>
<dbReference type="RefSeq" id="WP_149459605.1">
    <property type="nucleotide sequence ID" value="NZ_SCWC02000007.1"/>
</dbReference>
<dbReference type="PROSITE" id="PS51186">
    <property type="entry name" value="GNAT"/>
    <property type="match status" value="1"/>
</dbReference>
<dbReference type="Pfam" id="PF14542">
    <property type="entry name" value="Acetyltransf_CG"/>
    <property type="match status" value="1"/>
</dbReference>
<gene>
    <name evidence="3" type="ORF">ERX35_009200</name>
</gene>
<dbReference type="InterPro" id="IPR045057">
    <property type="entry name" value="Gcn5-rel_NAT"/>
</dbReference>
<sequence>MDIKQGDNRFYIGEGSSFKAEITFVPQGDTLVIDHTFVDPSLRGQGVAKQLVDRVVAYARQENKKILPVCSYAMIVMERDLSTHDVLKR</sequence>
<protein>
    <submittedName>
        <fullName evidence="3">N-acetyltransferase</fullName>
    </submittedName>
</protein>
<reference evidence="3 4" key="1">
    <citation type="submission" date="2019-09" db="EMBL/GenBank/DDBJ databases">
        <authorList>
            <person name="Mazhar S."/>
            <person name="Altermann E."/>
            <person name="Hill C."/>
            <person name="Mcauliffe O."/>
        </authorList>
    </citation>
    <scope>NUCLEOTIDE SEQUENCE [LARGE SCALE GENOMIC DNA]</scope>
    <source>
        <strain evidence="3 4">ATCC 51831</strain>
    </source>
</reference>
<keyword evidence="4" id="KW-1185">Reference proteome</keyword>
<evidence type="ECO:0000313" key="4">
    <source>
        <dbReference type="Proteomes" id="UP000295735"/>
    </source>
</evidence>
<organism evidence="3 4">
    <name type="scientific">Macrococcus equipercicus</name>
    <dbReference type="NCBI Taxonomy" id="69967"/>
    <lineage>
        <taxon>Bacteria</taxon>
        <taxon>Bacillati</taxon>
        <taxon>Bacillota</taxon>
        <taxon>Bacilli</taxon>
        <taxon>Bacillales</taxon>
        <taxon>Staphylococcaceae</taxon>
        <taxon>Macrococcus</taxon>
    </lineage>
</organism>
<dbReference type="PANTHER" id="PTHR31435:SF10">
    <property type="entry name" value="BSR4717 PROTEIN"/>
    <property type="match status" value="1"/>
</dbReference>
<accession>A0ABQ6R785</accession>
<dbReference type="CDD" id="cd04301">
    <property type="entry name" value="NAT_SF"/>
    <property type="match status" value="1"/>
</dbReference>
<dbReference type="EMBL" id="SCWC02000007">
    <property type="protein sequence ID" value="KAA1037722.1"/>
    <property type="molecule type" value="Genomic_DNA"/>
</dbReference>
<dbReference type="Proteomes" id="UP000295735">
    <property type="component" value="Unassembled WGS sequence"/>
</dbReference>
<evidence type="ECO:0000259" key="2">
    <source>
        <dbReference type="PROSITE" id="PS51729"/>
    </source>
</evidence>